<dbReference type="Proteomes" id="UP001150581">
    <property type="component" value="Unassembled WGS sequence"/>
</dbReference>
<name>A0ACC1IVQ8_9FUNG</name>
<sequence length="525" mass="57520">MFCRHLLSSLRRTAPALATATATSTATARINSNISTAHLKRHLSAMSSFNNNVATTTTVTLQNSRVQIQILCPTDITAQTPLETIQNFPPFADWLHALDASHTDLQDGSQILITKITIQSVDQFKGGKIGFLKFTTDAQKIPENKQIPGIVFLRGGSVAVLLMLRTTNRADGAYVVLTVQPRIAVPSFHLAELPAGMLDGNGAFSGTAAREIEEETGLIIKPEDLIELTPAHGGLYPSPGACDETIRLVACEKYVSENELSALSGRLGGLNDDGFYSPLTDAAKSRSKAPTDVPVDPTTKKFIHGFIERTIDSGISDIRAQTAFKDRVEGRMLLLTNPYKDKSKGTMGTTGGRIGEAQIIRNTRRKTITAKEKRALNIYEIPKEARRYDLFLPLNLMWNTYVDTLLAGKQQKTAAQMLLSGDYKNQQQMLGRLIKADMHGARVSVVRAKCPNFIGISGIVAQETKNVFKIITQEDTLSVVPKARCVFSLEFSSGAQCLIYGDQFAFRASERSSKKFKPKPSIDLR</sequence>
<evidence type="ECO:0000313" key="2">
    <source>
        <dbReference type="Proteomes" id="UP001150581"/>
    </source>
</evidence>
<proteinExistence type="predicted"/>
<organism evidence="1 2">
    <name type="scientific">Kickxella alabastrina</name>
    <dbReference type="NCBI Taxonomy" id="61397"/>
    <lineage>
        <taxon>Eukaryota</taxon>
        <taxon>Fungi</taxon>
        <taxon>Fungi incertae sedis</taxon>
        <taxon>Zoopagomycota</taxon>
        <taxon>Kickxellomycotina</taxon>
        <taxon>Kickxellomycetes</taxon>
        <taxon>Kickxellales</taxon>
        <taxon>Kickxellaceae</taxon>
        <taxon>Kickxella</taxon>
    </lineage>
</organism>
<keyword evidence="2" id="KW-1185">Reference proteome</keyword>
<accession>A0ACC1IVQ8</accession>
<comment type="caution">
    <text evidence="1">The sequence shown here is derived from an EMBL/GenBank/DDBJ whole genome shotgun (WGS) entry which is preliminary data.</text>
</comment>
<gene>
    <name evidence="1" type="ORF">LPJ66_000569</name>
</gene>
<dbReference type="EMBL" id="JANBPG010000018">
    <property type="protein sequence ID" value="KAJ1901720.1"/>
    <property type="molecule type" value="Genomic_DNA"/>
</dbReference>
<reference evidence="1" key="1">
    <citation type="submission" date="2022-07" db="EMBL/GenBank/DDBJ databases">
        <title>Phylogenomic reconstructions and comparative analyses of Kickxellomycotina fungi.</title>
        <authorList>
            <person name="Reynolds N.K."/>
            <person name="Stajich J.E."/>
            <person name="Barry K."/>
            <person name="Grigoriev I.V."/>
            <person name="Crous P."/>
            <person name="Smith M.E."/>
        </authorList>
    </citation>
    <scope>NUCLEOTIDE SEQUENCE</scope>
    <source>
        <strain evidence="1">Benny 63K</strain>
    </source>
</reference>
<protein>
    <submittedName>
        <fullName evidence="1">Uncharacterized protein</fullName>
    </submittedName>
</protein>
<evidence type="ECO:0000313" key="1">
    <source>
        <dbReference type="EMBL" id="KAJ1901720.1"/>
    </source>
</evidence>